<protein>
    <submittedName>
        <fullName evidence="1">Uncharacterized protein</fullName>
    </submittedName>
</protein>
<gene>
    <name evidence="1" type="ORF">METZ01_LOCUS116815</name>
</gene>
<dbReference type="AlphaFoldDB" id="A0A381XHM7"/>
<accession>A0A381XHM7</accession>
<dbReference type="SMART" id="SM00028">
    <property type="entry name" value="TPR"/>
    <property type="match status" value="1"/>
</dbReference>
<dbReference type="InterPro" id="IPR011990">
    <property type="entry name" value="TPR-like_helical_dom_sf"/>
</dbReference>
<sequence>MKKNNYSKSSSISSKFTRVFLCMLFSLTAASCAPKVSFKIQRPPLQQVQNIKYIEIGNFEIISGKIELPGSVKLANSESVAESEKTLQPAVTSLISTKGESNNMSELVRAALVHDLSLHSPYQLINTTGDKTGYSGVLPNAAEVAVISGKIKFSEMIFESSEKLSYFANIKNKGVRLEQSLLAGAVAMGAEASGRGFHIPTPYVEHLGAIEVEFFMHRKSSGENVVSPQAFRSYNAKKWGGDPRTSHLPAVIKTAISEGFNQDQDFSVNLLTRIDRAGLSFTNPTEYFARGFNLRQDVGVPQTVLNMRIRLAREAAENFVRQISPYHETVDLIVLDGNPVAVTLIRGNAYQEAIAFLQSQDDRSAEDEYNLGLAFEANGEIPSARKHYQLALKQDNENQEFKDALRRTKN</sequence>
<dbReference type="EMBL" id="UINC01015134">
    <property type="protein sequence ID" value="SVA63961.1"/>
    <property type="molecule type" value="Genomic_DNA"/>
</dbReference>
<dbReference type="SUPFAM" id="SSF48452">
    <property type="entry name" value="TPR-like"/>
    <property type="match status" value="1"/>
</dbReference>
<dbReference type="InterPro" id="IPR019734">
    <property type="entry name" value="TPR_rpt"/>
</dbReference>
<organism evidence="1">
    <name type="scientific">marine metagenome</name>
    <dbReference type="NCBI Taxonomy" id="408172"/>
    <lineage>
        <taxon>unclassified sequences</taxon>
        <taxon>metagenomes</taxon>
        <taxon>ecological metagenomes</taxon>
    </lineage>
</organism>
<proteinExistence type="predicted"/>
<reference evidence="1" key="1">
    <citation type="submission" date="2018-05" db="EMBL/GenBank/DDBJ databases">
        <authorList>
            <person name="Lanie J.A."/>
            <person name="Ng W.-L."/>
            <person name="Kazmierczak K.M."/>
            <person name="Andrzejewski T.M."/>
            <person name="Davidsen T.M."/>
            <person name="Wayne K.J."/>
            <person name="Tettelin H."/>
            <person name="Glass J.I."/>
            <person name="Rusch D."/>
            <person name="Podicherti R."/>
            <person name="Tsui H.-C.T."/>
            <person name="Winkler M.E."/>
        </authorList>
    </citation>
    <scope>NUCLEOTIDE SEQUENCE</scope>
</reference>
<dbReference type="Gene3D" id="1.25.40.10">
    <property type="entry name" value="Tetratricopeptide repeat domain"/>
    <property type="match status" value="1"/>
</dbReference>
<dbReference type="PROSITE" id="PS51257">
    <property type="entry name" value="PROKAR_LIPOPROTEIN"/>
    <property type="match status" value="1"/>
</dbReference>
<dbReference type="PROSITE" id="PS50005">
    <property type="entry name" value="TPR"/>
    <property type="match status" value="1"/>
</dbReference>
<name>A0A381XHM7_9ZZZZ</name>
<evidence type="ECO:0000313" key="1">
    <source>
        <dbReference type="EMBL" id="SVA63961.1"/>
    </source>
</evidence>